<keyword evidence="6" id="KW-1185">Reference proteome</keyword>
<evidence type="ECO:0000313" key="6">
    <source>
        <dbReference type="Proteomes" id="UP000295590"/>
    </source>
</evidence>
<evidence type="ECO:0000256" key="1">
    <source>
        <dbReference type="ARBA" id="ARBA00004328"/>
    </source>
</evidence>
<dbReference type="RefSeq" id="YP_009820946.1">
    <property type="nucleotide sequence ID" value="NC_048171.1"/>
</dbReference>
<dbReference type="GeneID" id="55012393"/>
<reference evidence="5 6" key="1">
    <citation type="submission" date="2018-10" db="EMBL/GenBank/DDBJ databases">
        <title>Isolation and Genetic Analysis of a Novel Cyanophage S-LB68 from the Huang Bohai.</title>
        <authorList>
            <person name="Liu X."/>
        </authorList>
    </citation>
    <scope>NUCLEOTIDE SEQUENCE [LARGE SCALE GENOMIC DNA]</scope>
</reference>
<evidence type="ECO:0000313" key="5">
    <source>
        <dbReference type="EMBL" id="QBP05809.1"/>
    </source>
</evidence>
<proteinExistence type="predicted"/>
<dbReference type="Pfam" id="PF03906">
    <property type="entry name" value="Phage_T7_tail"/>
    <property type="match status" value="1"/>
</dbReference>
<dbReference type="Proteomes" id="UP000295590">
    <property type="component" value="Segment"/>
</dbReference>
<feature type="domain" description="Bacteriophage T7 tail fibre protein-like N-terminal" evidence="4">
    <location>
        <begin position="5"/>
        <end position="113"/>
    </location>
</feature>
<keyword evidence="3" id="KW-0946">Virion</keyword>
<evidence type="ECO:0000259" key="4">
    <source>
        <dbReference type="Pfam" id="PF03906"/>
    </source>
</evidence>
<dbReference type="InterPro" id="IPR005604">
    <property type="entry name" value="Phage_T7_tail_fibre-like_N"/>
</dbReference>
<organism evidence="5 6">
    <name type="scientific">Synechococcus phage S-B28</name>
    <dbReference type="NCBI Taxonomy" id="2545435"/>
    <lineage>
        <taxon>Viruses</taxon>
        <taxon>Duplodnaviria</taxon>
        <taxon>Heunggongvirae</taxon>
        <taxon>Uroviricota</taxon>
        <taxon>Caudoviricetes</taxon>
        <taxon>Autographivirales</taxon>
        <taxon>Sechaudvirinae</taxon>
        <taxon>Qadamvirus</taxon>
        <taxon>Qadamvirus SB28</taxon>
    </lineage>
</organism>
<evidence type="ECO:0000256" key="2">
    <source>
        <dbReference type="ARBA" id="ARBA00022732"/>
    </source>
</evidence>
<evidence type="ECO:0000256" key="3">
    <source>
        <dbReference type="ARBA" id="ARBA00022844"/>
    </source>
</evidence>
<name>A0A482IC84_9CAUD</name>
<dbReference type="KEGG" id="vg:55012393"/>
<comment type="subcellular location">
    <subcellularLocation>
        <location evidence="1">Virion</location>
    </subcellularLocation>
</comment>
<accession>A0A482IC84</accession>
<sequence>MAITQNTYTGDGSTVLFSFTFPYIEESDIKISLDGTSTTAYTFANATTVEFNTAPANGVDIRIYRDTNTDTINATFFPGSAIKAEDLNSNYTQNNYAAQETKRESDTAVSLANSALSIVNSVVSYDPVVNVAAIPAAPSDGDRIEVFDSTGIESFTPLTGVPGGFIGASTLTVRLIYSVTTWAWQDYNPTDPDSRYLKVNGSSTMAGDLVMGTNKITGLVDPTSAQEAATKNYVDTQDDTKLSLSGGTMTGNLVMGTNKITGLLDPTFSQDAATKNYVDNFDVVTDTTPQLGGDLDAQNNKITNLAEPTNVQDAATVNYVDTQDDTKVNLSGDTMTGDLNLPNLVATGDVQLSSQNGGPIAGTRNRIINGDMRIDQRNNGGSVTPATATYTLDRWQATQTTANKFAVQRNAGALTPPPGFTHYLGVTSLSAYSVLASDYYQIKQSIEGFNVADLDWNTAAAKTVTLSFWVRSNTTGNFGVVTSWGSAGANQRAYPVLYTISSANTWEYKTITIPGDSGPVGGGFEVGSEIGIQIRFSLGGGATNAGTPGSWATANSQTVVGDKSVVGINGGTFYITGVQLEVGTVATPFEHKSYGQELALCQRYYQKVDGEYRFDGIYGGGGPTTYSGMWFFPTFMRGLPTLSTVVESGIKATNIGWVAKSTTAALGVWEWQDTAVITTRWKAAVVAAHAEI</sequence>
<protein>
    <submittedName>
        <fullName evidence="5">Tail fiber protein</fullName>
    </submittedName>
</protein>
<dbReference type="EMBL" id="MK016662">
    <property type="protein sequence ID" value="QBP05809.1"/>
    <property type="molecule type" value="Genomic_DNA"/>
</dbReference>
<keyword evidence="2" id="KW-1227">Viral tail protein</keyword>
<dbReference type="GO" id="GO:0098015">
    <property type="term" value="C:virus tail"/>
    <property type="evidence" value="ECO:0007669"/>
    <property type="project" value="UniProtKB-KW"/>
</dbReference>